<sequence>MRLDLLLTGGALALPAIEAAAAGRARLLQHREQHVPGGPAGDDAGGRARDRLLCAAQPQIQRVPAVPRGGHPLEHLRPGLAIRHGAHELVEAGRPLPGEGRRRAGHAGVVLHREPEAQERLLPGAARGQHLREQEVAAPVAARALQRPLQPRDRALAPALERDHRAEQRKVGLRRVAEHGRAEL</sequence>
<evidence type="ECO:0000313" key="2">
    <source>
        <dbReference type="EMBL" id="KYF78098.1"/>
    </source>
</evidence>
<dbReference type="AlphaFoldDB" id="A0A150RED1"/>
<accession>A0A150RED1</accession>
<feature type="non-terminal residue" evidence="2">
    <location>
        <position position="184"/>
    </location>
</feature>
<feature type="region of interest" description="Disordered" evidence="1">
    <location>
        <begin position="147"/>
        <end position="184"/>
    </location>
</feature>
<dbReference type="EMBL" id="JEMB01002822">
    <property type="protein sequence ID" value="KYF78098.1"/>
    <property type="molecule type" value="Genomic_DNA"/>
</dbReference>
<feature type="compositionally biased region" description="Basic and acidic residues" evidence="1">
    <location>
        <begin position="150"/>
        <end position="184"/>
    </location>
</feature>
<evidence type="ECO:0000313" key="3">
    <source>
        <dbReference type="Proteomes" id="UP000075635"/>
    </source>
</evidence>
<proteinExistence type="predicted"/>
<evidence type="ECO:0000256" key="1">
    <source>
        <dbReference type="SAM" id="MobiDB-lite"/>
    </source>
</evidence>
<protein>
    <submittedName>
        <fullName evidence="2">Uncharacterized protein</fullName>
    </submittedName>
</protein>
<comment type="caution">
    <text evidence="2">The sequence shown here is derived from an EMBL/GenBank/DDBJ whole genome shotgun (WGS) entry which is preliminary data.</text>
</comment>
<gene>
    <name evidence="2" type="ORF">BE17_40025</name>
</gene>
<dbReference type="Proteomes" id="UP000075635">
    <property type="component" value="Unassembled WGS sequence"/>
</dbReference>
<organism evidence="2 3">
    <name type="scientific">Sorangium cellulosum</name>
    <name type="common">Polyangium cellulosum</name>
    <dbReference type="NCBI Taxonomy" id="56"/>
    <lineage>
        <taxon>Bacteria</taxon>
        <taxon>Pseudomonadati</taxon>
        <taxon>Myxococcota</taxon>
        <taxon>Polyangia</taxon>
        <taxon>Polyangiales</taxon>
        <taxon>Polyangiaceae</taxon>
        <taxon>Sorangium</taxon>
    </lineage>
</organism>
<reference evidence="2 3" key="1">
    <citation type="submission" date="2014-02" db="EMBL/GenBank/DDBJ databases">
        <title>The small core and large imbalanced accessory genome model reveals a collaborative survival strategy of Sorangium cellulosum strains in nature.</title>
        <authorList>
            <person name="Han K."/>
            <person name="Peng R."/>
            <person name="Blom J."/>
            <person name="Li Y.-Z."/>
        </authorList>
    </citation>
    <scope>NUCLEOTIDE SEQUENCE [LARGE SCALE GENOMIC DNA]</scope>
    <source>
        <strain evidence="2 3">So0011-07</strain>
    </source>
</reference>
<name>A0A150RED1_SORCE</name>